<dbReference type="PANTHER" id="PTHR48050">
    <property type="entry name" value="STEROL 3-BETA-GLUCOSYLTRANSFERASE"/>
    <property type="match status" value="1"/>
</dbReference>
<dbReference type="FunFam" id="3.40.50.2000:FF:000009">
    <property type="entry name" value="Sterol 3-beta-glucosyltransferase UGT80A2"/>
    <property type="match status" value="1"/>
</dbReference>
<dbReference type="SUPFAM" id="SSF53756">
    <property type="entry name" value="UDP-Glycosyltransferase/glycogen phosphorylase"/>
    <property type="match status" value="1"/>
</dbReference>
<keyword evidence="4" id="KW-1185">Reference proteome</keyword>
<keyword evidence="3" id="KW-0808">Transferase</keyword>
<sequence>MRHGCLSRDTTWSQTPCPTFFLQPMRGVWVQSQSQHWSESQVPCKLLMKTSLHQVKEKRCMRVTILTGGTRGDVQPYVALGQGLQRSGHEVTLATTAQFEPFVLDHGLHFFPLSGDPQEVLEASLKEEGKRATRTGIAARLAAVNTLMRTAMRECYTACQQADAIVFNPITVFACLPIAQQLHLPCMAAYLQPIEPTHAFPGILFPSLPAWLGVARAPYNLVTGKVLDSMRWRMLKKPIQSEAHALLGLSPQAVHNPSQVVREQEISIVYGYSPAVLPKPSDWPAESLVTGYWFLQEEATFQPPADLVRFLEAGPAPVYIGFGSMANPHAEALTREVARSLSMAHQRAVVTTGWGALHHTTWPETVYETASIPHSWLFPRMAATVIHGGAGTVAASLRAGKPTIVIPFLGDQGFWGERVHALGAGPQSIRNTRLTAERLSAAINEAVTDERMRANAAALGEQIRAENGVGQAVSAFNAYLAGHRAQQTAH</sequence>
<accession>A0A4P6JRD6</accession>
<dbReference type="InterPro" id="IPR050426">
    <property type="entry name" value="Glycosyltransferase_28"/>
</dbReference>
<dbReference type="PANTHER" id="PTHR48050:SF13">
    <property type="entry name" value="STEROL 3-BETA-GLUCOSYLTRANSFERASE UGT80A2"/>
    <property type="match status" value="1"/>
</dbReference>
<evidence type="ECO:0000313" key="4">
    <source>
        <dbReference type="Proteomes" id="UP000290365"/>
    </source>
</evidence>
<dbReference type="GO" id="GO:0016758">
    <property type="term" value="F:hexosyltransferase activity"/>
    <property type="evidence" value="ECO:0007669"/>
    <property type="project" value="InterPro"/>
</dbReference>
<dbReference type="KEGG" id="kbs:EPA93_15685"/>
<reference evidence="3 4" key="1">
    <citation type="submission" date="2019-01" db="EMBL/GenBank/DDBJ databases">
        <title>Ktedonosporobacter rubrisoli SCAWS-G2.</title>
        <authorList>
            <person name="Huang Y."/>
            <person name="Yan B."/>
        </authorList>
    </citation>
    <scope>NUCLEOTIDE SEQUENCE [LARGE SCALE GENOMIC DNA]</scope>
    <source>
        <strain evidence="3 4">SCAWS-G2</strain>
    </source>
</reference>
<dbReference type="InterPro" id="IPR004276">
    <property type="entry name" value="GlycoTrans_28_N"/>
</dbReference>
<dbReference type="InterPro" id="IPR002213">
    <property type="entry name" value="UDP_glucos_trans"/>
</dbReference>
<dbReference type="AlphaFoldDB" id="A0A4P6JRD6"/>
<feature type="domain" description="Glycosyltransferase family 28 N-terminal" evidence="1">
    <location>
        <begin position="63"/>
        <end position="159"/>
    </location>
</feature>
<dbReference type="Pfam" id="PF03033">
    <property type="entry name" value="Glyco_transf_28"/>
    <property type="match status" value="1"/>
</dbReference>
<protein>
    <submittedName>
        <fullName evidence="3">Glycosyltransferase</fullName>
    </submittedName>
</protein>
<organism evidence="3 4">
    <name type="scientific">Ktedonosporobacter rubrisoli</name>
    <dbReference type="NCBI Taxonomy" id="2509675"/>
    <lineage>
        <taxon>Bacteria</taxon>
        <taxon>Bacillati</taxon>
        <taxon>Chloroflexota</taxon>
        <taxon>Ktedonobacteria</taxon>
        <taxon>Ktedonobacterales</taxon>
        <taxon>Ktedonosporobacteraceae</taxon>
        <taxon>Ktedonosporobacter</taxon>
    </lineage>
</organism>
<dbReference type="OrthoDB" id="9805366at2"/>
<feature type="domain" description="Erythromycin biosynthesis protein CIII-like C-terminal" evidence="2">
    <location>
        <begin position="362"/>
        <end position="465"/>
    </location>
</feature>
<dbReference type="GO" id="GO:0008194">
    <property type="term" value="F:UDP-glycosyltransferase activity"/>
    <property type="evidence" value="ECO:0007669"/>
    <property type="project" value="InterPro"/>
</dbReference>
<name>A0A4P6JRD6_KTERU</name>
<dbReference type="GO" id="GO:0005975">
    <property type="term" value="P:carbohydrate metabolic process"/>
    <property type="evidence" value="ECO:0007669"/>
    <property type="project" value="InterPro"/>
</dbReference>
<dbReference type="EMBL" id="CP035758">
    <property type="protein sequence ID" value="QBD77356.1"/>
    <property type="molecule type" value="Genomic_DNA"/>
</dbReference>
<dbReference type="Gene3D" id="3.40.50.2000">
    <property type="entry name" value="Glycogen Phosphorylase B"/>
    <property type="match status" value="2"/>
</dbReference>
<dbReference type="CDD" id="cd03784">
    <property type="entry name" value="GT1_Gtf-like"/>
    <property type="match status" value="1"/>
</dbReference>
<gene>
    <name evidence="3" type="ORF">EPA93_15685</name>
</gene>
<proteinExistence type="predicted"/>
<evidence type="ECO:0000259" key="2">
    <source>
        <dbReference type="Pfam" id="PF06722"/>
    </source>
</evidence>
<dbReference type="GO" id="GO:0033072">
    <property type="term" value="P:vancomycin biosynthetic process"/>
    <property type="evidence" value="ECO:0007669"/>
    <property type="project" value="UniProtKB-ARBA"/>
</dbReference>
<dbReference type="Pfam" id="PF06722">
    <property type="entry name" value="EryCIII-like_C"/>
    <property type="match status" value="1"/>
</dbReference>
<evidence type="ECO:0000259" key="1">
    <source>
        <dbReference type="Pfam" id="PF03033"/>
    </source>
</evidence>
<dbReference type="InterPro" id="IPR010610">
    <property type="entry name" value="EryCIII-like_C"/>
</dbReference>
<evidence type="ECO:0000313" key="3">
    <source>
        <dbReference type="EMBL" id="QBD77356.1"/>
    </source>
</evidence>
<dbReference type="Proteomes" id="UP000290365">
    <property type="component" value="Chromosome"/>
</dbReference>